<dbReference type="GO" id="GO:0005737">
    <property type="term" value="C:cytoplasm"/>
    <property type="evidence" value="ECO:0007669"/>
    <property type="project" value="UniProtKB-SubCell"/>
</dbReference>
<keyword evidence="4" id="KW-0282">Flagellum</keyword>
<sequence>MPAEVHGEPQNSDSFRKLPCGCIRKLSARKTKKKRVFWGIEVVESLRWHGWELGKEMIKHLVLKNVHEKTQKLSYRCPATRFFFTVFPQPITLSPGVSFALPITFQPTEKREYEDSICFQKAEGEFSVTLHATLPRSCLAFPAAAQLPSCALHDVRETTFTMRNVGDLVTVFSWETPSPFSMVPACGMLGPGAECMVKVLFQPKVAVMCDLPATCWFGGEEKQKRTIQLKALAKYPYLRVNVPGEEDEDGRPGRFRDVLCFGSVPVGTTVEKCVEILNLSEVDAPCRIERAEDPQPRDHVFSCEVSQGVVPAKGKLVLPIGFQPRAVGEHSTDYFTITSAGCLLQTVLKVAGSCKGPLVSLHQRSVDFNWINLGESLMQTLKMSNSSDVPAYYQFDIDGRGSVFSLDHPCGVLEGSTTLVLKVTFRPAHPISYHRRMVCLVHHQEPLYVDFFGTCHSDTAKPAILQARHLSWYRTHVVRGLTFYPPDILGVMLKDGKLQRDEKGALMLPPEIPQDKPPKEYFEAKSLTEYFYDGVSSDLALFPPPVSLSPREHDFGCCVSLHEAEPLPLCITNHTKGTITVAWTPLHGGAFRVSPELCNIPPLKSSAFRVLFQPMQLNRLYAAELEGFAFYKVLRHYKNIEEDATICPSWCLTVRLRAHTYEAGREHFIPQYLLDAPKAFPPVAPNTDTSCSMLLLNTGSSLMTFSMTQAACPSLLVKPSSGYINPGGHQVFFLSTHPVNTVSQQHVLPLQLNSCPGYTKEIALWSCGEPLLLLLEGEGNLYFKPACIGTSSTRTYTIKNCTRLPMAFTWKIHQSASKVLAVSPSTGTLQPYEAMAQTWTFTPDKETKYLLRAVVFVRRKSPHDPMSPRSARYALRIVGEGALGTIRAQKEHLDLGNVLVGDLQSCSIELFNDGICSLKYILSVEQLITGPCDPEEIHREPLALQLEHSRGTIPARSKALVRVAARPARGLHYTWTIKYAICTPTAADVGSTKEEQQPLCCMVARGVFPTLCITDACSGGSARGIGRLHLWRLFSLDTLNEYLEKDPVPSELTWRVPTRHSTSLTPPVITPLLLDFNFGAAPIGSEPSLVMLLLANRGVVPVEWTFLFPSDQKMDVEHWAEDAEFSPQELHQMQIQDNQLFSVSPKSGKLLPGQEEPVQLSHRHDFVGTDNLPVLLKVSYGQEILLNFSGVTVERGQPYLHFTATKHLFTPIAIGTSRAPTQIYELYNGGSVPAVFEVQLDNTMKIQEENFQHPVFVCLTPRGEIPPGTTGHMEWIFSPLEARTYSVEVPIHVLGGEPALITFQGVGYHPNPMGEAPAASNVVSPAVLPGPAKLPVPGQAATLSHPKICFGDIPDSTRASRLVFLNNTSESKALVFAWQRSPCADKRVLQVAPESGVVQPGGSIPCFITLRPSGPSFCSTDLVCEVYTQESLVQYERDLQEWEKEKERQAVEFTITEKDLGTKNKKPKSPAGTLPPIKNQPVPPLPAGHFERRLLLDKEATRVWVKPEPPKPILLHLGVTARSYSIEDFFSSFPSEFPKYFFPCPFSHQPLVGGGRNRGGMDMDPKWLSLAAASKQELEIVTDTLAGVIRGLLENTQFHDAMRRSLDEPIPYFSQLQCAEPAEPAELQDRRTCSTVSPRFSVSPDLHSEKDEERKERRQETSPNHDLLESWEMSHQEQLREQKEMMRRLPAFGSLVELVLENTLQNILVEASRGEVVLTARPRVIALPPSP</sequence>
<dbReference type="InterPro" id="IPR056344">
    <property type="entry name" value="Ig_CFAP65-like_9th"/>
</dbReference>
<dbReference type="InterPro" id="IPR008962">
    <property type="entry name" value="PapD-like_sf"/>
</dbReference>
<keyword evidence="3" id="KW-0963">Cytoplasm</keyword>
<evidence type="ECO:0000259" key="13">
    <source>
        <dbReference type="Pfam" id="PF25248"/>
    </source>
</evidence>
<dbReference type="InterPro" id="IPR057470">
    <property type="entry name" value="Ig_CFAP65_7th"/>
</dbReference>
<name>A0A7L2VUJ8_9AVES</name>
<dbReference type="InterPro" id="IPR013783">
    <property type="entry name" value="Ig-like_fold"/>
</dbReference>
<evidence type="ECO:0000256" key="6">
    <source>
        <dbReference type="ARBA" id="ARBA00023273"/>
    </source>
</evidence>
<evidence type="ECO:0000259" key="12">
    <source>
        <dbReference type="Pfam" id="PF24816"/>
    </source>
</evidence>
<evidence type="ECO:0000256" key="4">
    <source>
        <dbReference type="ARBA" id="ARBA00022846"/>
    </source>
</evidence>
<dbReference type="Pfam" id="PF24291">
    <property type="entry name" value="Ig_CFAP65"/>
    <property type="match status" value="1"/>
</dbReference>
<feature type="region of interest" description="Disordered" evidence="7">
    <location>
        <begin position="1460"/>
        <end position="1483"/>
    </location>
</feature>
<dbReference type="GO" id="GO:0007288">
    <property type="term" value="P:sperm axoneme assembly"/>
    <property type="evidence" value="ECO:0007669"/>
    <property type="project" value="TreeGrafter"/>
</dbReference>
<dbReference type="PANTHER" id="PTHR46127">
    <property type="entry name" value="CILIA- AND FLAGELLA-ASSOCIATED PROTEIN 65"/>
    <property type="match status" value="1"/>
</dbReference>
<accession>A0A7L2VUJ8</accession>
<keyword evidence="16" id="KW-1185">Reference proteome</keyword>
<evidence type="ECO:0000256" key="1">
    <source>
        <dbReference type="ARBA" id="ARBA00004230"/>
    </source>
</evidence>
<comment type="subcellular location">
    <subcellularLocation>
        <location evidence="1">Cell projection</location>
        <location evidence="1">Cilium</location>
        <location evidence="1">Flagellum</location>
    </subcellularLocation>
    <subcellularLocation>
        <location evidence="2">Cytoplasm</location>
    </subcellularLocation>
</comment>
<feature type="non-terminal residue" evidence="15">
    <location>
        <position position="1"/>
    </location>
</feature>
<dbReference type="Pfam" id="PF22544">
    <property type="entry name" value="HYDIN_VesB_CFA65-like_Ig"/>
    <property type="match status" value="1"/>
</dbReference>
<evidence type="ECO:0000313" key="16">
    <source>
        <dbReference type="Proteomes" id="UP000520535"/>
    </source>
</evidence>
<dbReference type="InterPro" id="IPR053879">
    <property type="entry name" value="HYDIN_VesB_CFA65-like_Ig"/>
</dbReference>
<gene>
    <name evidence="15" type="primary">Cfap65</name>
    <name evidence="15" type="ORF">BRALEP_R01984</name>
</gene>
<keyword evidence="5" id="KW-0969">Cilium</keyword>
<feature type="compositionally biased region" description="Basic and acidic residues" evidence="7">
    <location>
        <begin position="1646"/>
        <end position="1660"/>
    </location>
</feature>
<dbReference type="OrthoDB" id="415597at2759"/>
<dbReference type="InterPro" id="IPR056305">
    <property type="entry name" value="Ig_CFAP65_10th"/>
</dbReference>
<protein>
    <submittedName>
        <fullName evidence="15">CFA65 protein</fullName>
    </submittedName>
</protein>
<dbReference type="PANTHER" id="PTHR46127:SF1">
    <property type="entry name" value="CILIA- AND FLAGELLA-ASSOCIATED PROTEIN 65"/>
    <property type="match status" value="1"/>
</dbReference>
<dbReference type="InterPro" id="IPR058536">
    <property type="entry name" value="Ig_CFAP65_4th"/>
</dbReference>
<dbReference type="Proteomes" id="UP000520535">
    <property type="component" value="Unassembled WGS sequence"/>
</dbReference>
<evidence type="ECO:0000259" key="10">
    <source>
        <dbReference type="Pfam" id="PF24291"/>
    </source>
</evidence>
<feature type="domain" description="HYDIN/VesB/CFA65-like Ig-like" evidence="9">
    <location>
        <begin position="139"/>
        <end position="207"/>
    </location>
</feature>
<dbReference type="InterPro" id="IPR052614">
    <property type="entry name" value="CFAP65"/>
</dbReference>
<feature type="domain" description="CFAP65-like ninth Ig-like" evidence="12">
    <location>
        <begin position="1009"/>
        <end position="1190"/>
    </location>
</feature>
<dbReference type="InterPro" id="IPR057467">
    <property type="entry name" value="Ig_CFAP65_8th"/>
</dbReference>
<evidence type="ECO:0000259" key="8">
    <source>
        <dbReference type="Pfam" id="PF15780"/>
    </source>
</evidence>
<dbReference type="Pfam" id="PF25248">
    <property type="entry name" value="Ig_CFAP65_8th"/>
    <property type="match status" value="1"/>
</dbReference>
<dbReference type="Pfam" id="PF15780">
    <property type="entry name" value="ASH"/>
    <property type="match status" value="1"/>
</dbReference>
<feature type="region of interest" description="Disordered" evidence="7">
    <location>
        <begin position="1629"/>
        <end position="1670"/>
    </location>
</feature>
<proteinExistence type="predicted"/>
<dbReference type="Pfam" id="PF25249">
    <property type="entry name" value="Ig_CFAP65_7th"/>
    <property type="match status" value="1"/>
</dbReference>
<evidence type="ECO:0000256" key="3">
    <source>
        <dbReference type="ARBA" id="ARBA00022490"/>
    </source>
</evidence>
<dbReference type="InterPro" id="IPR031549">
    <property type="entry name" value="ASH"/>
</dbReference>
<feature type="domain" description="CFAP65 seventh Ig-like" evidence="14">
    <location>
        <begin position="775"/>
        <end position="861"/>
    </location>
</feature>
<feature type="domain" description="CFAP65 tenth Ig-like" evidence="10">
    <location>
        <begin position="1193"/>
        <end position="1311"/>
    </location>
</feature>
<evidence type="ECO:0000259" key="11">
    <source>
        <dbReference type="Pfam" id="PF24507"/>
    </source>
</evidence>
<feature type="domain" description="CFAP65 fourth Ig-like" evidence="11">
    <location>
        <begin position="365"/>
        <end position="459"/>
    </location>
</feature>
<evidence type="ECO:0000256" key="2">
    <source>
        <dbReference type="ARBA" id="ARBA00004496"/>
    </source>
</evidence>
<feature type="domain" description="Abnormal spindle-like microcephaly-associated protein ASH" evidence="8">
    <location>
        <begin position="258"/>
        <end position="339"/>
    </location>
</feature>
<dbReference type="Pfam" id="PF24507">
    <property type="entry name" value="Ig_CFAP65_4th"/>
    <property type="match status" value="1"/>
</dbReference>
<comment type="caution">
    <text evidence="15">The sequence shown here is derived from an EMBL/GenBank/DDBJ whole genome shotgun (WGS) entry which is preliminary data.</text>
</comment>
<dbReference type="GO" id="GO:0036126">
    <property type="term" value="C:sperm flagellum"/>
    <property type="evidence" value="ECO:0007669"/>
    <property type="project" value="TreeGrafter"/>
</dbReference>
<evidence type="ECO:0000256" key="7">
    <source>
        <dbReference type="SAM" id="MobiDB-lite"/>
    </source>
</evidence>
<organism evidence="15 16">
    <name type="scientific">Brachypteracias leptosomus</name>
    <name type="common">short-legged ground-roller</name>
    <dbReference type="NCBI Taxonomy" id="135165"/>
    <lineage>
        <taxon>Eukaryota</taxon>
        <taxon>Metazoa</taxon>
        <taxon>Chordata</taxon>
        <taxon>Craniata</taxon>
        <taxon>Vertebrata</taxon>
        <taxon>Euteleostomi</taxon>
        <taxon>Archelosauria</taxon>
        <taxon>Archosauria</taxon>
        <taxon>Dinosauria</taxon>
        <taxon>Saurischia</taxon>
        <taxon>Theropoda</taxon>
        <taxon>Coelurosauria</taxon>
        <taxon>Aves</taxon>
        <taxon>Neognathae</taxon>
        <taxon>Neoaves</taxon>
        <taxon>Telluraves</taxon>
        <taxon>Coraciimorphae</taxon>
        <taxon>Coraciiformes</taxon>
        <taxon>Brachypteraciidae</taxon>
        <taxon>Brachypteracias</taxon>
    </lineage>
</organism>
<feature type="non-terminal residue" evidence="15">
    <location>
        <position position="1731"/>
    </location>
</feature>
<dbReference type="Gene3D" id="2.60.40.10">
    <property type="entry name" value="Immunoglobulins"/>
    <property type="match status" value="10"/>
</dbReference>
<dbReference type="Pfam" id="PF24816">
    <property type="entry name" value="Ig_CFAP65__9th"/>
    <property type="match status" value="1"/>
</dbReference>
<feature type="domain" description="CFAP65 eight Ig-like" evidence="13">
    <location>
        <begin position="883"/>
        <end position="1006"/>
    </location>
</feature>
<evidence type="ECO:0000313" key="15">
    <source>
        <dbReference type="EMBL" id="NXS62080.1"/>
    </source>
</evidence>
<dbReference type="EMBL" id="VYZX01028357">
    <property type="protein sequence ID" value="NXS62080.1"/>
    <property type="molecule type" value="Genomic_DNA"/>
</dbReference>
<keyword evidence="6" id="KW-0966">Cell projection</keyword>
<reference evidence="15 16" key="1">
    <citation type="submission" date="2019-09" db="EMBL/GenBank/DDBJ databases">
        <title>Bird 10,000 Genomes (B10K) Project - Family phase.</title>
        <authorList>
            <person name="Zhang G."/>
        </authorList>
    </citation>
    <scope>NUCLEOTIDE SEQUENCE [LARGE SCALE GENOMIC DNA]</scope>
    <source>
        <strain evidence="15">B10K-DU-012-52</strain>
    </source>
</reference>
<evidence type="ECO:0000256" key="5">
    <source>
        <dbReference type="ARBA" id="ARBA00023069"/>
    </source>
</evidence>
<dbReference type="SUPFAM" id="SSF49354">
    <property type="entry name" value="PapD-like"/>
    <property type="match status" value="1"/>
</dbReference>
<evidence type="ECO:0000259" key="14">
    <source>
        <dbReference type="Pfam" id="PF25249"/>
    </source>
</evidence>
<evidence type="ECO:0000259" key="9">
    <source>
        <dbReference type="Pfam" id="PF22544"/>
    </source>
</evidence>